<evidence type="ECO:0000313" key="8">
    <source>
        <dbReference type="EMBL" id="OGE40114.1"/>
    </source>
</evidence>
<comment type="subunit">
    <text evidence="6">Consists of a catalytic RNA component (M1 or rnpB) and a protein subunit.</text>
</comment>
<dbReference type="Gene3D" id="3.30.230.10">
    <property type="match status" value="1"/>
</dbReference>
<evidence type="ECO:0000256" key="5">
    <source>
        <dbReference type="ARBA" id="ARBA00022884"/>
    </source>
</evidence>
<dbReference type="GO" id="GO:0042781">
    <property type="term" value="F:3'-tRNA processing endoribonuclease activity"/>
    <property type="evidence" value="ECO:0007669"/>
    <property type="project" value="TreeGrafter"/>
</dbReference>
<dbReference type="NCBIfam" id="TIGR00188">
    <property type="entry name" value="rnpA"/>
    <property type="match status" value="1"/>
</dbReference>
<keyword evidence="4 6" id="KW-0378">Hydrolase</keyword>
<evidence type="ECO:0000256" key="6">
    <source>
        <dbReference type="HAMAP-Rule" id="MF_00227"/>
    </source>
</evidence>
<organism evidence="8 9">
    <name type="scientific">Candidatus Daviesbacteria bacterium RIFCSPHIGHO2_02_FULL_43_12</name>
    <dbReference type="NCBI Taxonomy" id="1797776"/>
    <lineage>
        <taxon>Bacteria</taxon>
        <taxon>Candidatus Daviesiibacteriota</taxon>
    </lineage>
</organism>
<dbReference type="GO" id="GO:0030677">
    <property type="term" value="C:ribonuclease P complex"/>
    <property type="evidence" value="ECO:0007669"/>
    <property type="project" value="TreeGrafter"/>
</dbReference>
<comment type="function">
    <text evidence="6">RNaseP catalyzes the removal of the 5'-leader sequence from pre-tRNA to produce the mature 5'-terminus. It can also cleave other RNA substrates such as 4.5S RNA. The protein component plays an auxiliary but essential role in vivo by binding to the 5'-leader sequence and broadening the substrate specificity of the ribozyme.</text>
</comment>
<dbReference type="EC" id="3.1.26.5" evidence="6 7"/>
<dbReference type="PANTHER" id="PTHR33992:SF1">
    <property type="entry name" value="RIBONUCLEASE P PROTEIN COMPONENT"/>
    <property type="match status" value="1"/>
</dbReference>
<keyword evidence="3 6" id="KW-0255">Endonuclease</keyword>
<dbReference type="SUPFAM" id="SSF54211">
    <property type="entry name" value="Ribosomal protein S5 domain 2-like"/>
    <property type="match status" value="1"/>
</dbReference>
<evidence type="ECO:0000256" key="2">
    <source>
        <dbReference type="ARBA" id="ARBA00022722"/>
    </source>
</evidence>
<sequence>MLPKTKRLNLTHSFRKVASGQRLETSHLVIFFIHSPDSSPKIGIATSKKLGGSPERHRAKRLVATAFQQIYDRIKPGLLIVAMPKPSITDASSTQLEAELRSTKELMIHA</sequence>
<evidence type="ECO:0000256" key="3">
    <source>
        <dbReference type="ARBA" id="ARBA00022759"/>
    </source>
</evidence>
<dbReference type="InterPro" id="IPR020568">
    <property type="entry name" value="Ribosomal_Su5_D2-typ_SF"/>
</dbReference>
<protein>
    <recommendedName>
        <fullName evidence="6 7">Ribonuclease P protein component</fullName>
        <shortName evidence="6">RNase P protein</shortName>
        <shortName evidence="6">RNaseP protein</shortName>
        <ecNumber evidence="6 7">3.1.26.5</ecNumber>
    </recommendedName>
    <alternativeName>
        <fullName evidence="6">Protein C5</fullName>
    </alternativeName>
</protein>
<dbReference type="Pfam" id="PF00825">
    <property type="entry name" value="Ribonuclease_P"/>
    <property type="match status" value="1"/>
</dbReference>
<evidence type="ECO:0000256" key="4">
    <source>
        <dbReference type="ARBA" id="ARBA00022801"/>
    </source>
</evidence>
<accession>A0A1F5KH03</accession>
<comment type="catalytic activity">
    <reaction evidence="6">
        <text>Endonucleolytic cleavage of RNA, removing 5'-extranucleotides from tRNA precursor.</text>
        <dbReference type="EC" id="3.1.26.5"/>
    </reaction>
</comment>
<dbReference type="Proteomes" id="UP000177328">
    <property type="component" value="Unassembled WGS sequence"/>
</dbReference>
<dbReference type="EMBL" id="MFDD01000014">
    <property type="protein sequence ID" value="OGE40114.1"/>
    <property type="molecule type" value="Genomic_DNA"/>
</dbReference>
<comment type="similarity">
    <text evidence="6">Belongs to the RnpA family.</text>
</comment>
<gene>
    <name evidence="6" type="primary">rnpA</name>
    <name evidence="8" type="ORF">A3D25_04910</name>
</gene>
<dbReference type="HAMAP" id="MF_00227">
    <property type="entry name" value="RNase_P"/>
    <property type="match status" value="1"/>
</dbReference>
<name>A0A1F5KH03_9BACT</name>
<comment type="caution">
    <text evidence="8">The sequence shown here is derived from an EMBL/GenBank/DDBJ whole genome shotgun (WGS) entry which is preliminary data.</text>
</comment>
<evidence type="ECO:0000256" key="7">
    <source>
        <dbReference type="NCBIfam" id="TIGR00188"/>
    </source>
</evidence>
<dbReference type="InterPro" id="IPR000100">
    <property type="entry name" value="RNase_P"/>
</dbReference>
<dbReference type="InterPro" id="IPR014721">
    <property type="entry name" value="Ribsml_uS5_D2-typ_fold_subgr"/>
</dbReference>
<proteinExistence type="inferred from homology"/>
<dbReference type="GO" id="GO:0004526">
    <property type="term" value="F:ribonuclease P activity"/>
    <property type="evidence" value="ECO:0007669"/>
    <property type="project" value="UniProtKB-UniRule"/>
</dbReference>
<reference evidence="8 9" key="1">
    <citation type="journal article" date="2016" name="Nat. Commun.">
        <title>Thousands of microbial genomes shed light on interconnected biogeochemical processes in an aquifer system.</title>
        <authorList>
            <person name="Anantharaman K."/>
            <person name="Brown C.T."/>
            <person name="Hug L.A."/>
            <person name="Sharon I."/>
            <person name="Castelle C.J."/>
            <person name="Probst A.J."/>
            <person name="Thomas B.C."/>
            <person name="Singh A."/>
            <person name="Wilkins M.J."/>
            <person name="Karaoz U."/>
            <person name="Brodie E.L."/>
            <person name="Williams K.H."/>
            <person name="Hubbard S.S."/>
            <person name="Banfield J.F."/>
        </authorList>
    </citation>
    <scope>NUCLEOTIDE SEQUENCE [LARGE SCALE GENOMIC DNA]</scope>
</reference>
<keyword evidence="1 6" id="KW-0819">tRNA processing</keyword>
<evidence type="ECO:0000313" key="9">
    <source>
        <dbReference type="Proteomes" id="UP000177328"/>
    </source>
</evidence>
<keyword evidence="5 6" id="KW-0694">RNA-binding</keyword>
<dbReference type="GO" id="GO:0000049">
    <property type="term" value="F:tRNA binding"/>
    <property type="evidence" value="ECO:0007669"/>
    <property type="project" value="UniProtKB-UniRule"/>
</dbReference>
<dbReference type="AlphaFoldDB" id="A0A1F5KH03"/>
<keyword evidence="2 6" id="KW-0540">Nuclease</keyword>
<dbReference type="GO" id="GO:0001682">
    <property type="term" value="P:tRNA 5'-leader removal"/>
    <property type="evidence" value="ECO:0007669"/>
    <property type="project" value="UniProtKB-UniRule"/>
</dbReference>
<dbReference type="PANTHER" id="PTHR33992">
    <property type="entry name" value="RIBONUCLEASE P PROTEIN COMPONENT"/>
    <property type="match status" value="1"/>
</dbReference>
<evidence type="ECO:0000256" key="1">
    <source>
        <dbReference type="ARBA" id="ARBA00022694"/>
    </source>
</evidence>